<keyword evidence="2" id="KW-1185">Reference proteome</keyword>
<evidence type="ECO:0000313" key="2">
    <source>
        <dbReference type="Proteomes" id="UP000008021"/>
    </source>
</evidence>
<sequence length="28" mass="3045">MEAKFKILPSPSLPLSIMIDLLSALSKT</sequence>
<dbReference type="AlphaFoldDB" id="A0A0E0D286"/>
<dbReference type="Proteomes" id="UP000008021">
    <property type="component" value="Chromosome 3"/>
</dbReference>
<dbReference type="EnsemblPlants" id="OMERI03G19750.1">
    <property type="protein sequence ID" value="OMERI03G19750.1"/>
    <property type="gene ID" value="OMERI03G19750"/>
</dbReference>
<proteinExistence type="predicted"/>
<accession>A0A0E0D286</accession>
<organism evidence="1">
    <name type="scientific">Oryza meridionalis</name>
    <dbReference type="NCBI Taxonomy" id="40149"/>
    <lineage>
        <taxon>Eukaryota</taxon>
        <taxon>Viridiplantae</taxon>
        <taxon>Streptophyta</taxon>
        <taxon>Embryophyta</taxon>
        <taxon>Tracheophyta</taxon>
        <taxon>Spermatophyta</taxon>
        <taxon>Magnoliopsida</taxon>
        <taxon>Liliopsida</taxon>
        <taxon>Poales</taxon>
        <taxon>Poaceae</taxon>
        <taxon>BOP clade</taxon>
        <taxon>Oryzoideae</taxon>
        <taxon>Oryzeae</taxon>
        <taxon>Oryzinae</taxon>
        <taxon>Oryza</taxon>
    </lineage>
</organism>
<evidence type="ECO:0000313" key="1">
    <source>
        <dbReference type="EnsemblPlants" id="OMERI03G19750.1"/>
    </source>
</evidence>
<dbReference type="HOGENOM" id="CLU_3413490_0_0_1"/>
<dbReference type="Gramene" id="OMERI03G19750.1">
    <property type="protein sequence ID" value="OMERI03G19750.1"/>
    <property type="gene ID" value="OMERI03G19750"/>
</dbReference>
<protein>
    <submittedName>
        <fullName evidence="1">Uncharacterized protein</fullName>
    </submittedName>
</protein>
<reference evidence="1" key="1">
    <citation type="submission" date="2015-04" db="UniProtKB">
        <authorList>
            <consortium name="EnsemblPlants"/>
        </authorList>
    </citation>
    <scope>IDENTIFICATION</scope>
</reference>
<name>A0A0E0D286_9ORYZ</name>
<reference evidence="1" key="2">
    <citation type="submission" date="2018-05" db="EMBL/GenBank/DDBJ databases">
        <title>OmerRS3 (Oryza meridionalis Reference Sequence Version 3).</title>
        <authorList>
            <person name="Zhang J."/>
            <person name="Kudrna D."/>
            <person name="Lee S."/>
            <person name="Talag J."/>
            <person name="Welchert J."/>
            <person name="Wing R.A."/>
        </authorList>
    </citation>
    <scope>NUCLEOTIDE SEQUENCE [LARGE SCALE GENOMIC DNA]</scope>
    <source>
        <strain evidence="1">cv. OR44</strain>
    </source>
</reference>